<dbReference type="Pfam" id="PF09234">
    <property type="entry name" value="DUF1963"/>
    <property type="match status" value="1"/>
</dbReference>
<dbReference type="Proteomes" id="UP000326178">
    <property type="component" value="Chromosome"/>
</dbReference>
<organism evidence="2 3">
    <name type="scientific">Streptomyces nitrosporeus</name>
    <dbReference type="NCBI Taxonomy" id="28894"/>
    <lineage>
        <taxon>Bacteria</taxon>
        <taxon>Bacillati</taxon>
        <taxon>Actinomycetota</taxon>
        <taxon>Actinomycetes</taxon>
        <taxon>Kitasatosporales</taxon>
        <taxon>Streptomycetaceae</taxon>
        <taxon>Streptomyces</taxon>
    </lineage>
</organism>
<proteinExistence type="predicted"/>
<reference evidence="2 3" key="1">
    <citation type="submission" date="2017-09" db="EMBL/GenBank/DDBJ databases">
        <authorList>
            <person name="Lee N."/>
            <person name="Cho B.-K."/>
        </authorList>
    </citation>
    <scope>NUCLEOTIDE SEQUENCE [LARGE SCALE GENOMIC DNA]</scope>
    <source>
        <strain evidence="2 3">ATCC 12769</strain>
    </source>
</reference>
<accession>A0A5J6FED9</accession>
<dbReference type="AlphaFoldDB" id="A0A5J6FED9"/>
<dbReference type="InterPro" id="IPR015315">
    <property type="entry name" value="DUF1963"/>
</dbReference>
<gene>
    <name evidence="2" type="ORF">CP967_19430</name>
</gene>
<feature type="region of interest" description="Disordered" evidence="1">
    <location>
        <begin position="199"/>
        <end position="229"/>
    </location>
</feature>
<sequence>MRTETADKLNRVREKALARGVPAAEVERWLAAARPCAVLSSGADGPVVGRFGGPALLPGDAPGIPERQRLIADLDLAALPGDATGLPLPSSGRLLLFARFHAYDLDASGTAVYVPAGIPVEERHPADHRHEPDHGWEGVDLATGEELRLGYDVSLPDNEVLIDPAGHPHAGELRAAWSDVRYEDWGRLGGTRLQIGGYSTDPFGEDDPVTASALRASGDPEGRRASPWARPRPEDWALLAQWNGLIGGFVYWTAARKDLAERRFDRAAVLACFDIH</sequence>
<protein>
    <submittedName>
        <fullName evidence="2">DUF1963 domain-containing protein</fullName>
    </submittedName>
</protein>
<dbReference type="Gene3D" id="2.30.320.10">
    <property type="entry name" value="YwqG-like"/>
    <property type="match status" value="1"/>
</dbReference>
<dbReference type="OrthoDB" id="4252561at2"/>
<evidence type="ECO:0000256" key="1">
    <source>
        <dbReference type="SAM" id="MobiDB-lite"/>
    </source>
</evidence>
<name>A0A5J6FED9_9ACTN</name>
<dbReference type="EMBL" id="CP023702">
    <property type="protein sequence ID" value="QEU73874.1"/>
    <property type="molecule type" value="Genomic_DNA"/>
</dbReference>
<keyword evidence="3" id="KW-1185">Reference proteome</keyword>
<dbReference type="KEGG" id="snk:CP967_19430"/>
<dbReference type="RefSeq" id="WP_150489171.1">
    <property type="nucleotide sequence ID" value="NZ_BMUV01000033.1"/>
</dbReference>
<evidence type="ECO:0000313" key="2">
    <source>
        <dbReference type="EMBL" id="QEU73874.1"/>
    </source>
</evidence>
<evidence type="ECO:0000313" key="3">
    <source>
        <dbReference type="Proteomes" id="UP000326178"/>
    </source>
</evidence>